<evidence type="ECO:0000256" key="5">
    <source>
        <dbReference type="ARBA" id="ARBA00022692"/>
    </source>
</evidence>
<name>A0A2S4HJR7_9GAMM</name>
<dbReference type="OrthoDB" id="7051185at2"/>
<proteinExistence type="inferred from homology"/>
<keyword evidence="6" id="KW-0408">Iron</keyword>
<evidence type="ECO:0000256" key="6">
    <source>
        <dbReference type="ARBA" id="ARBA00023004"/>
    </source>
</evidence>
<evidence type="ECO:0000256" key="7">
    <source>
        <dbReference type="ARBA" id="ARBA00023065"/>
    </source>
</evidence>
<keyword evidence="2 11" id="KW-0813">Transport</keyword>
<gene>
    <name evidence="16" type="ORF">C0068_03730</name>
</gene>
<organism evidence="16 17">
    <name type="scientific">Zhongshania marina</name>
    <dbReference type="NCBI Taxonomy" id="2304603"/>
    <lineage>
        <taxon>Bacteria</taxon>
        <taxon>Pseudomonadati</taxon>
        <taxon>Pseudomonadota</taxon>
        <taxon>Gammaproteobacteria</taxon>
        <taxon>Cellvibrionales</taxon>
        <taxon>Spongiibacteraceae</taxon>
        <taxon>Zhongshania</taxon>
    </lineage>
</organism>
<keyword evidence="9 11" id="KW-0472">Membrane</keyword>
<dbReference type="GO" id="GO:0009279">
    <property type="term" value="C:cell outer membrane"/>
    <property type="evidence" value="ECO:0007669"/>
    <property type="project" value="UniProtKB-SubCell"/>
</dbReference>
<dbReference type="PANTHER" id="PTHR32552">
    <property type="entry name" value="FERRICHROME IRON RECEPTOR-RELATED"/>
    <property type="match status" value="1"/>
</dbReference>
<dbReference type="GO" id="GO:0006826">
    <property type="term" value="P:iron ion transport"/>
    <property type="evidence" value="ECO:0007669"/>
    <property type="project" value="UniProtKB-KW"/>
</dbReference>
<evidence type="ECO:0000256" key="3">
    <source>
        <dbReference type="ARBA" id="ARBA00022452"/>
    </source>
</evidence>
<feature type="chain" id="PRO_5015554852" description="TonB-dependent receptor" evidence="13">
    <location>
        <begin position="25"/>
        <end position="772"/>
    </location>
</feature>
<keyword evidence="13" id="KW-0732">Signal</keyword>
<keyword evidence="4" id="KW-0410">Iron transport</keyword>
<comment type="subcellular location">
    <subcellularLocation>
        <location evidence="1 11">Cell outer membrane</location>
        <topology evidence="1 11">Multi-pass membrane protein</topology>
    </subcellularLocation>
</comment>
<evidence type="ECO:0000259" key="15">
    <source>
        <dbReference type="Pfam" id="PF07715"/>
    </source>
</evidence>
<keyword evidence="3 11" id="KW-1134">Transmembrane beta strand</keyword>
<dbReference type="InterPro" id="IPR039426">
    <property type="entry name" value="TonB-dep_rcpt-like"/>
</dbReference>
<comment type="caution">
    <text evidence="16">The sequence shown here is derived from an EMBL/GenBank/DDBJ whole genome shotgun (WGS) entry which is preliminary data.</text>
</comment>
<evidence type="ECO:0008006" key="18">
    <source>
        <dbReference type="Google" id="ProtNLM"/>
    </source>
</evidence>
<feature type="domain" description="TonB-dependent receptor-like beta-barrel" evidence="14">
    <location>
        <begin position="287"/>
        <end position="737"/>
    </location>
</feature>
<dbReference type="EMBL" id="PQGG01000009">
    <property type="protein sequence ID" value="POP53961.1"/>
    <property type="molecule type" value="Genomic_DNA"/>
</dbReference>
<dbReference type="Pfam" id="PF07715">
    <property type="entry name" value="Plug"/>
    <property type="match status" value="1"/>
</dbReference>
<feature type="domain" description="TonB-dependent receptor plug" evidence="15">
    <location>
        <begin position="42"/>
        <end position="148"/>
    </location>
</feature>
<dbReference type="PANTHER" id="PTHR32552:SF81">
    <property type="entry name" value="TONB-DEPENDENT OUTER MEMBRANE RECEPTOR"/>
    <property type="match status" value="1"/>
</dbReference>
<evidence type="ECO:0000256" key="4">
    <source>
        <dbReference type="ARBA" id="ARBA00022496"/>
    </source>
</evidence>
<dbReference type="RefSeq" id="WP_103683159.1">
    <property type="nucleotide sequence ID" value="NZ_PQGG01000009.1"/>
</dbReference>
<protein>
    <recommendedName>
        <fullName evidence="18">TonB-dependent receptor</fullName>
    </recommendedName>
</protein>
<comment type="similarity">
    <text evidence="11 12">Belongs to the TonB-dependent receptor family.</text>
</comment>
<accession>A0A2S4HJR7</accession>
<evidence type="ECO:0000256" key="9">
    <source>
        <dbReference type="ARBA" id="ARBA00023136"/>
    </source>
</evidence>
<evidence type="ECO:0000256" key="13">
    <source>
        <dbReference type="SAM" id="SignalP"/>
    </source>
</evidence>
<evidence type="ECO:0000313" key="16">
    <source>
        <dbReference type="EMBL" id="POP53961.1"/>
    </source>
</evidence>
<feature type="signal peptide" evidence="13">
    <location>
        <begin position="1"/>
        <end position="24"/>
    </location>
</feature>
<evidence type="ECO:0000313" key="17">
    <source>
        <dbReference type="Proteomes" id="UP000237222"/>
    </source>
</evidence>
<reference evidence="16" key="1">
    <citation type="submission" date="2018-01" db="EMBL/GenBank/DDBJ databases">
        <authorList>
            <person name="Yu X.-D."/>
        </authorList>
    </citation>
    <scope>NUCLEOTIDE SEQUENCE</scope>
    <source>
        <strain evidence="16">ZX-21</strain>
    </source>
</reference>
<dbReference type="AlphaFoldDB" id="A0A2S4HJR7"/>
<dbReference type="InterPro" id="IPR012910">
    <property type="entry name" value="Plug_dom"/>
</dbReference>
<evidence type="ECO:0000256" key="1">
    <source>
        <dbReference type="ARBA" id="ARBA00004571"/>
    </source>
</evidence>
<evidence type="ECO:0000256" key="8">
    <source>
        <dbReference type="ARBA" id="ARBA00023077"/>
    </source>
</evidence>
<dbReference type="Pfam" id="PF00593">
    <property type="entry name" value="TonB_dep_Rec_b-barrel"/>
    <property type="match status" value="1"/>
</dbReference>
<evidence type="ECO:0000256" key="12">
    <source>
        <dbReference type="RuleBase" id="RU003357"/>
    </source>
</evidence>
<sequence>MKIKDTKLIYCALAAGALSGQLYAAPVLEEIVVTAQKRSESVNDVPIAISAFTGNRLNELGVTDTRDLGNLIPGLTYSDSGYSTPIYTLRGIGFNDATYNATSTVGIYVDEVNLPYAVMSKGANLDIERVEVLKGPQGILYGRNTTGGLINYVSNKPSQEFEAGISAGYSSYNTYESEGYISGPLTDNLAGRLAVRGIYSDEGWQYSLTRPNDELGEKNKFSYRGALEWSPAETLEMRLVAEGWRDKSDPQAPQPIGVVPQNATIGAAAISPSISSHPLVDADTDDNRVADWDPAFEWQLNQYFDQVSLKTRWDFSADSALTLILSHGEVGDDSSYLPQSGYSVSNAEQILDASIKTTALEARIDGIWGNDIDWMIGGNISHDEGFEGHTLFVDTNSALYPVLGNNLIGSRIYTYGDFNADQYAIFANTSWQLSSTFKLDAGARYTIDERSFEGCSTEPNDSTGVGITALFSAVAATRGSINLIQKNECVTLDENGGNDVVKNSLNENNVSSRIALNWTPADDILIYLSASRGFKSGGFPVLSSSDQAQYAAVKQEELLAYELGAKNTLWDKRIQLNSALFYYDYRDKQLLTRILDPIFGPLPVLQNAPKSKVQGVEMDMTVTPFEGLLMSLAASYIETEIEEFESTGFDGQPTNFAGLPFNFSPELEYTFLVDYSFPISSNIELGFAADYSYTGETNSTLDQNPLFAHDSYNLINARIRLASLDERWKITLFGQNLTDELSTVSIIQAGDGAARYTGMTRVYGVSANYNFF</sequence>
<dbReference type="PROSITE" id="PS52016">
    <property type="entry name" value="TONB_DEPENDENT_REC_3"/>
    <property type="match status" value="1"/>
</dbReference>
<evidence type="ECO:0000256" key="2">
    <source>
        <dbReference type="ARBA" id="ARBA00022448"/>
    </source>
</evidence>
<dbReference type="SUPFAM" id="SSF56935">
    <property type="entry name" value="Porins"/>
    <property type="match status" value="1"/>
</dbReference>
<evidence type="ECO:0000256" key="11">
    <source>
        <dbReference type="PROSITE-ProRule" id="PRU01360"/>
    </source>
</evidence>
<dbReference type="Gene3D" id="2.40.170.20">
    <property type="entry name" value="TonB-dependent receptor, beta-barrel domain"/>
    <property type="match status" value="1"/>
</dbReference>
<dbReference type="InterPro" id="IPR036942">
    <property type="entry name" value="Beta-barrel_TonB_sf"/>
</dbReference>
<evidence type="ECO:0000259" key="14">
    <source>
        <dbReference type="Pfam" id="PF00593"/>
    </source>
</evidence>
<dbReference type="InterPro" id="IPR000531">
    <property type="entry name" value="Beta-barrel_TonB"/>
</dbReference>
<keyword evidence="7" id="KW-0406">Ion transport</keyword>
<dbReference type="Proteomes" id="UP000237222">
    <property type="component" value="Unassembled WGS sequence"/>
</dbReference>
<keyword evidence="8 12" id="KW-0798">TonB box</keyword>
<evidence type="ECO:0000256" key="10">
    <source>
        <dbReference type="ARBA" id="ARBA00023237"/>
    </source>
</evidence>
<keyword evidence="10 11" id="KW-0998">Cell outer membrane</keyword>
<keyword evidence="5 11" id="KW-0812">Transmembrane</keyword>